<gene>
    <name evidence="1" type="ORF">CEXT_778621</name>
</gene>
<comment type="caution">
    <text evidence="1">The sequence shown here is derived from an EMBL/GenBank/DDBJ whole genome shotgun (WGS) entry which is preliminary data.</text>
</comment>
<reference evidence="1 2" key="1">
    <citation type="submission" date="2021-06" db="EMBL/GenBank/DDBJ databases">
        <title>Caerostris extrusa draft genome.</title>
        <authorList>
            <person name="Kono N."/>
            <person name="Arakawa K."/>
        </authorList>
    </citation>
    <scope>NUCLEOTIDE SEQUENCE [LARGE SCALE GENOMIC DNA]</scope>
</reference>
<dbReference type="AlphaFoldDB" id="A0AAV4V4F3"/>
<proteinExistence type="predicted"/>
<keyword evidence="2" id="KW-1185">Reference proteome</keyword>
<name>A0AAV4V4F3_CAEEX</name>
<evidence type="ECO:0000313" key="2">
    <source>
        <dbReference type="Proteomes" id="UP001054945"/>
    </source>
</evidence>
<protein>
    <submittedName>
        <fullName evidence="1">Uncharacterized protein</fullName>
    </submittedName>
</protein>
<dbReference type="Proteomes" id="UP001054945">
    <property type="component" value="Unassembled WGS sequence"/>
</dbReference>
<sequence>MREERKEKAIKKKMESKLFEKKKSSLEQFIEAGMILCLRSTGRCLFLKGGGKGDIISSKKLMGRSSFSWA</sequence>
<evidence type="ECO:0000313" key="1">
    <source>
        <dbReference type="EMBL" id="GIY64913.1"/>
    </source>
</evidence>
<organism evidence="1 2">
    <name type="scientific">Caerostris extrusa</name>
    <name type="common">Bark spider</name>
    <name type="synonym">Caerostris bankana</name>
    <dbReference type="NCBI Taxonomy" id="172846"/>
    <lineage>
        <taxon>Eukaryota</taxon>
        <taxon>Metazoa</taxon>
        <taxon>Ecdysozoa</taxon>
        <taxon>Arthropoda</taxon>
        <taxon>Chelicerata</taxon>
        <taxon>Arachnida</taxon>
        <taxon>Araneae</taxon>
        <taxon>Araneomorphae</taxon>
        <taxon>Entelegynae</taxon>
        <taxon>Araneoidea</taxon>
        <taxon>Araneidae</taxon>
        <taxon>Caerostris</taxon>
    </lineage>
</organism>
<dbReference type="EMBL" id="BPLR01013940">
    <property type="protein sequence ID" value="GIY64913.1"/>
    <property type="molecule type" value="Genomic_DNA"/>
</dbReference>
<accession>A0AAV4V4F3</accession>